<proteinExistence type="predicted"/>
<gene>
    <name evidence="2" type="ORF">WA026_010418</name>
</gene>
<accession>A0AAW1VBE5</accession>
<feature type="compositionally biased region" description="Low complexity" evidence="1">
    <location>
        <begin position="1"/>
        <end position="15"/>
    </location>
</feature>
<dbReference type="AlphaFoldDB" id="A0AAW1VBE5"/>
<feature type="region of interest" description="Disordered" evidence="1">
    <location>
        <begin position="1"/>
        <end position="33"/>
    </location>
</feature>
<evidence type="ECO:0000313" key="2">
    <source>
        <dbReference type="EMBL" id="KAK9890316.1"/>
    </source>
</evidence>
<reference evidence="2 3" key="1">
    <citation type="submission" date="2023-03" db="EMBL/GenBank/DDBJ databases">
        <title>Genome insight into feeding habits of ladybird beetles.</title>
        <authorList>
            <person name="Li H.-S."/>
            <person name="Huang Y.-H."/>
            <person name="Pang H."/>
        </authorList>
    </citation>
    <scope>NUCLEOTIDE SEQUENCE [LARGE SCALE GENOMIC DNA]</scope>
    <source>
        <strain evidence="2">SYSU_2023b</strain>
        <tissue evidence="2">Whole body</tissue>
    </source>
</reference>
<dbReference type="EMBL" id="JARQZJ010000125">
    <property type="protein sequence ID" value="KAK9890316.1"/>
    <property type="molecule type" value="Genomic_DNA"/>
</dbReference>
<evidence type="ECO:0000256" key="1">
    <source>
        <dbReference type="SAM" id="MobiDB-lite"/>
    </source>
</evidence>
<evidence type="ECO:0000313" key="3">
    <source>
        <dbReference type="Proteomes" id="UP001431783"/>
    </source>
</evidence>
<dbReference type="Proteomes" id="UP001431783">
    <property type="component" value="Unassembled WGS sequence"/>
</dbReference>
<keyword evidence="3" id="KW-1185">Reference proteome</keyword>
<name>A0AAW1VBE5_9CUCU</name>
<sequence length="136" mass="15313">MSSISPMSLSLPSDIAGGREVGTSTSPRRAVSPLLEDRMTVKNNTTQQMTTTPYEKGISERLIDERYNIKTAFKSVITVRSTLAKIRPDGPHESKDCIYLVPCQCGVVYIEETMRPPVVRFNEHKLHTRREETSKS</sequence>
<organism evidence="2 3">
    <name type="scientific">Henosepilachna vigintioctopunctata</name>
    <dbReference type="NCBI Taxonomy" id="420089"/>
    <lineage>
        <taxon>Eukaryota</taxon>
        <taxon>Metazoa</taxon>
        <taxon>Ecdysozoa</taxon>
        <taxon>Arthropoda</taxon>
        <taxon>Hexapoda</taxon>
        <taxon>Insecta</taxon>
        <taxon>Pterygota</taxon>
        <taxon>Neoptera</taxon>
        <taxon>Endopterygota</taxon>
        <taxon>Coleoptera</taxon>
        <taxon>Polyphaga</taxon>
        <taxon>Cucujiformia</taxon>
        <taxon>Coccinelloidea</taxon>
        <taxon>Coccinellidae</taxon>
        <taxon>Epilachninae</taxon>
        <taxon>Epilachnini</taxon>
        <taxon>Henosepilachna</taxon>
    </lineage>
</organism>
<protein>
    <submittedName>
        <fullName evidence="2">Uncharacterized protein</fullName>
    </submittedName>
</protein>
<comment type="caution">
    <text evidence="2">The sequence shown here is derived from an EMBL/GenBank/DDBJ whole genome shotgun (WGS) entry which is preliminary data.</text>
</comment>